<organism evidence="1 2">
    <name type="scientific">Cucumis melo var. makuwa</name>
    <name type="common">Oriental melon</name>
    <dbReference type="NCBI Taxonomy" id="1194695"/>
    <lineage>
        <taxon>Eukaryota</taxon>
        <taxon>Viridiplantae</taxon>
        <taxon>Streptophyta</taxon>
        <taxon>Embryophyta</taxon>
        <taxon>Tracheophyta</taxon>
        <taxon>Spermatophyta</taxon>
        <taxon>Magnoliopsida</taxon>
        <taxon>eudicotyledons</taxon>
        <taxon>Gunneridae</taxon>
        <taxon>Pentapetalae</taxon>
        <taxon>rosids</taxon>
        <taxon>fabids</taxon>
        <taxon>Cucurbitales</taxon>
        <taxon>Cucurbitaceae</taxon>
        <taxon>Benincaseae</taxon>
        <taxon>Cucumis</taxon>
    </lineage>
</organism>
<evidence type="ECO:0000313" key="2">
    <source>
        <dbReference type="Proteomes" id="UP000321947"/>
    </source>
</evidence>
<name>A0A5D3DY60_CUCMM</name>
<accession>A0A5D3DY60</accession>
<evidence type="ECO:0000313" key="1">
    <source>
        <dbReference type="EMBL" id="TYK28673.1"/>
    </source>
</evidence>
<protein>
    <submittedName>
        <fullName evidence="1">Gag-pol polyprotein</fullName>
    </submittedName>
</protein>
<dbReference type="EMBL" id="SSTD01002069">
    <property type="protein sequence ID" value="TYK28673.1"/>
    <property type="molecule type" value="Genomic_DNA"/>
</dbReference>
<dbReference type="AlphaFoldDB" id="A0A5D3DY60"/>
<dbReference type="Proteomes" id="UP000321947">
    <property type="component" value="Unassembled WGS sequence"/>
</dbReference>
<sequence length="106" mass="12265">MEIIREGPLASRPPILDGKNYSYWKPRMIFFIKTLDGKPWRALDAGYEPLMITVDGVSVPKPEVDWTNAEEQASIGNARTINSILYKSNWTIEVWNVRDVYEIIHK</sequence>
<comment type="caution">
    <text evidence="1">The sequence shown here is derived from an EMBL/GenBank/DDBJ whole genome shotgun (WGS) entry which is preliminary data.</text>
</comment>
<proteinExistence type="predicted"/>
<gene>
    <name evidence="1" type="ORF">E5676_scaffold165G00420</name>
</gene>
<reference evidence="1 2" key="1">
    <citation type="submission" date="2019-08" db="EMBL/GenBank/DDBJ databases">
        <title>Draft genome sequences of two oriental melons (Cucumis melo L. var makuwa).</title>
        <authorList>
            <person name="Kwon S.-Y."/>
        </authorList>
    </citation>
    <scope>NUCLEOTIDE SEQUENCE [LARGE SCALE GENOMIC DNA]</scope>
    <source>
        <strain evidence="2">cv. Chang Bougi</strain>
        <tissue evidence="1">Leaf</tissue>
    </source>
</reference>